<dbReference type="EMBL" id="RZUL01000003">
    <property type="protein sequence ID" value="RVT41055.1"/>
    <property type="molecule type" value="Genomic_DNA"/>
</dbReference>
<evidence type="ECO:0000313" key="3">
    <source>
        <dbReference type="Proteomes" id="UP000282977"/>
    </source>
</evidence>
<feature type="region of interest" description="Disordered" evidence="1">
    <location>
        <begin position="1"/>
        <end position="20"/>
    </location>
</feature>
<dbReference type="AlphaFoldDB" id="A0A437J7C0"/>
<sequence>MNAISHMRNPGRYRGDPKPQITLLTPCCVASLSKLDDRHGSQKTRDVRGNLHISDDAARSPGRRKNARHGRQQRSAAFAKNSAKTADA</sequence>
<protein>
    <submittedName>
        <fullName evidence="2">Uncharacterized protein</fullName>
    </submittedName>
</protein>
<feature type="region of interest" description="Disordered" evidence="1">
    <location>
        <begin position="34"/>
        <end position="88"/>
    </location>
</feature>
<dbReference type="RefSeq" id="WP_164847454.1">
    <property type="nucleotide sequence ID" value="NZ_RZUL01000003.1"/>
</dbReference>
<evidence type="ECO:0000313" key="2">
    <source>
        <dbReference type="EMBL" id="RVT41055.1"/>
    </source>
</evidence>
<feature type="compositionally biased region" description="Basic and acidic residues" evidence="1">
    <location>
        <begin position="34"/>
        <end position="58"/>
    </location>
</feature>
<gene>
    <name evidence="2" type="ORF">ENE74_11475</name>
</gene>
<reference evidence="2 3" key="1">
    <citation type="submission" date="2019-01" db="EMBL/GenBank/DDBJ databases">
        <authorList>
            <person name="Chen W.-M."/>
        </authorList>
    </citation>
    <scope>NUCLEOTIDE SEQUENCE [LARGE SCALE GENOMIC DNA]</scope>
    <source>
        <strain evidence="2 3">TLA-22</strain>
    </source>
</reference>
<proteinExistence type="predicted"/>
<accession>A0A437J7C0</accession>
<feature type="compositionally biased region" description="Basic residues" evidence="1">
    <location>
        <begin position="61"/>
        <end position="72"/>
    </location>
</feature>
<organism evidence="2 3">
    <name type="scientific">Sphingobium algorifonticola</name>
    <dbReference type="NCBI Taxonomy" id="2008318"/>
    <lineage>
        <taxon>Bacteria</taxon>
        <taxon>Pseudomonadati</taxon>
        <taxon>Pseudomonadota</taxon>
        <taxon>Alphaproteobacteria</taxon>
        <taxon>Sphingomonadales</taxon>
        <taxon>Sphingomonadaceae</taxon>
        <taxon>Sphingobium</taxon>
    </lineage>
</organism>
<dbReference type="Proteomes" id="UP000282977">
    <property type="component" value="Unassembled WGS sequence"/>
</dbReference>
<keyword evidence="3" id="KW-1185">Reference proteome</keyword>
<name>A0A437J7C0_9SPHN</name>
<comment type="caution">
    <text evidence="2">The sequence shown here is derived from an EMBL/GenBank/DDBJ whole genome shotgun (WGS) entry which is preliminary data.</text>
</comment>
<evidence type="ECO:0000256" key="1">
    <source>
        <dbReference type="SAM" id="MobiDB-lite"/>
    </source>
</evidence>